<keyword evidence="5 12" id="KW-0732">Signal</keyword>
<evidence type="ECO:0000256" key="1">
    <source>
        <dbReference type="ARBA" id="ARBA00004571"/>
    </source>
</evidence>
<dbReference type="Pfam" id="PF13715">
    <property type="entry name" value="CarbopepD_reg_2"/>
    <property type="match status" value="1"/>
</dbReference>
<dbReference type="InterPro" id="IPR039426">
    <property type="entry name" value="TonB-dep_rcpt-like"/>
</dbReference>
<organism evidence="15 16">
    <name type="scientific">Rhodothermus profundi</name>
    <dbReference type="NCBI Taxonomy" id="633813"/>
    <lineage>
        <taxon>Bacteria</taxon>
        <taxon>Pseudomonadati</taxon>
        <taxon>Rhodothermota</taxon>
        <taxon>Rhodothermia</taxon>
        <taxon>Rhodothermales</taxon>
        <taxon>Rhodothermaceae</taxon>
        <taxon>Rhodothermus</taxon>
    </lineage>
</organism>
<dbReference type="SUPFAM" id="SSF56935">
    <property type="entry name" value="Porins"/>
    <property type="match status" value="1"/>
</dbReference>
<dbReference type="Pfam" id="PF07715">
    <property type="entry name" value="Plug"/>
    <property type="match status" value="1"/>
</dbReference>
<evidence type="ECO:0000256" key="6">
    <source>
        <dbReference type="ARBA" id="ARBA00023077"/>
    </source>
</evidence>
<dbReference type="EMBL" id="FRAU01000009">
    <property type="protein sequence ID" value="SHK96953.1"/>
    <property type="molecule type" value="Genomic_DNA"/>
</dbReference>
<dbReference type="InterPro" id="IPR036942">
    <property type="entry name" value="Beta-barrel_TonB_sf"/>
</dbReference>
<evidence type="ECO:0000256" key="10">
    <source>
        <dbReference type="PROSITE-ProRule" id="PRU01360"/>
    </source>
</evidence>
<keyword evidence="16" id="KW-1185">Reference proteome</keyword>
<dbReference type="Gene3D" id="2.40.170.20">
    <property type="entry name" value="TonB-dependent receptor, beta-barrel domain"/>
    <property type="match status" value="1"/>
</dbReference>
<keyword evidence="9 10" id="KW-0998">Cell outer membrane</keyword>
<proteinExistence type="inferred from homology"/>
<dbReference type="InterPro" id="IPR037066">
    <property type="entry name" value="Plug_dom_sf"/>
</dbReference>
<keyword evidence="7 10" id="KW-0472">Membrane</keyword>
<reference evidence="16" key="1">
    <citation type="submission" date="2016-11" db="EMBL/GenBank/DDBJ databases">
        <authorList>
            <person name="Varghese N."/>
            <person name="Submissions S."/>
        </authorList>
    </citation>
    <scope>NUCLEOTIDE SEQUENCE [LARGE SCALE GENOMIC DNA]</scope>
    <source>
        <strain evidence="16">DSM 22212</strain>
    </source>
</reference>
<protein>
    <submittedName>
        <fullName evidence="15">TonB-linked outer membrane protein, SusC/RagA family</fullName>
    </submittedName>
</protein>
<evidence type="ECO:0000256" key="3">
    <source>
        <dbReference type="ARBA" id="ARBA00022452"/>
    </source>
</evidence>
<evidence type="ECO:0000313" key="16">
    <source>
        <dbReference type="Proteomes" id="UP000185812"/>
    </source>
</evidence>
<gene>
    <name evidence="15" type="ORF">SAMN04488087_2424</name>
</gene>
<dbReference type="Pfam" id="PF00593">
    <property type="entry name" value="TonB_dep_Rec_b-barrel"/>
    <property type="match status" value="1"/>
</dbReference>
<dbReference type="Gene3D" id="2.60.40.1120">
    <property type="entry name" value="Carboxypeptidase-like, regulatory domain"/>
    <property type="match status" value="1"/>
</dbReference>
<feature type="domain" description="TonB-dependent receptor plug" evidence="14">
    <location>
        <begin position="136"/>
        <end position="256"/>
    </location>
</feature>
<keyword evidence="6 11" id="KW-0798">TonB box</keyword>
<accession>A0A1M6WT95</accession>
<dbReference type="PANTHER" id="PTHR30069">
    <property type="entry name" value="TONB-DEPENDENT OUTER MEMBRANE RECEPTOR"/>
    <property type="match status" value="1"/>
</dbReference>
<evidence type="ECO:0000256" key="5">
    <source>
        <dbReference type="ARBA" id="ARBA00022729"/>
    </source>
</evidence>
<dbReference type="GO" id="GO:0015344">
    <property type="term" value="F:siderophore uptake transmembrane transporter activity"/>
    <property type="evidence" value="ECO:0007669"/>
    <property type="project" value="TreeGrafter"/>
</dbReference>
<dbReference type="STRING" id="633813.SAMN04488087_2424"/>
<dbReference type="InterPro" id="IPR000531">
    <property type="entry name" value="Beta-barrel_TonB"/>
</dbReference>
<dbReference type="NCBIfam" id="TIGR04056">
    <property type="entry name" value="OMP_RagA_SusC"/>
    <property type="match status" value="1"/>
</dbReference>
<dbReference type="SUPFAM" id="SSF49464">
    <property type="entry name" value="Carboxypeptidase regulatory domain-like"/>
    <property type="match status" value="1"/>
</dbReference>
<evidence type="ECO:0000256" key="7">
    <source>
        <dbReference type="ARBA" id="ARBA00023136"/>
    </source>
</evidence>
<sequence>MGDILKNNAQYIAAMRNGLLFLFGCLLWTTTAQAQPATLQGRVLDARTGEPLPGANVVIPSLMRGAATDVEGRYRIEDLPAGTYEVVARFIGYREGRLVVTLQPGATVTQDITLEEDLLQLDEVVVTGQGTSVARRKLATDVAVLTTRDIEEAPVLSVDQLLQGRVAGATIRLQSAQPGQAALIDFRGITSVIGSQTPVIYIDGIRVDTELGTSFSLGGELTSALAELITSDIERIEITRGGAASTLYGSDAASGVIQIFTKRGQAGRSTVTIRTELGFDQPETRFLKDTGFSFPQTREDPNDPNYGKTSFIRDHFLKNGFYQNYYVGFSGGSPTFTYNVSGRLQHDTGVQPKNENTLYALRANLQARVRPELEVSFSGSYVRSQFQRLFNGQSIFDPLTTFEVGDALFFSGAETFEEALRIFLLPDVNEGVHRFTAGSTIRFTPSPLFSTRLTVGIDMRANEQRVFLPIEFEPVSGDRGELSRYNRDFSVVTLEYVGTINYPQLGPVSSTFTFGVQGFREDESIITATGTTFALPGTEDLDEAATVTAEETRTQIFNGGIFFQEQLSFFDRLFLEAGLRLDGNSAFGKDVGLQAYPKIGISYNIHDEPFWRGTLARYISVLKLRAAYGETGKFPSPFARDVTFQATPFRGESAPRFDNPGNPELKPERTATLEAGFDALLLQNRLSLNVTFYRARTSDALLYVPEQPVTGKGTQLRNVGVIENTGIELAAEVYVFNRRDLQWSIGLSYHGFRNRMVDMGGAPPFAIFEPWQRVEEGHPVGEWYVTVPIDTNGDGLPDDSEFQFIGKTPYPTKTGSISTTLSLFDNRLQFYALADWATGSLVADYGSAWASFNGIERTVFPTRYDLNGNEIGKFRYREAFIALLKNGDYLKIRELSLRYSIPRTLLQNLPVQRASVTFSVRNVYTFAKQDLVDPELAGWAAPGDLQLGGVQSITLSPPRQFRFAVQVTL</sequence>
<dbReference type="GO" id="GO:0044718">
    <property type="term" value="P:siderophore transmembrane transport"/>
    <property type="evidence" value="ECO:0007669"/>
    <property type="project" value="TreeGrafter"/>
</dbReference>
<feature type="chain" id="PRO_5012161113" evidence="12">
    <location>
        <begin position="35"/>
        <end position="969"/>
    </location>
</feature>
<keyword evidence="4 10" id="KW-0812">Transmembrane</keyword>
<name>A0A1M6WT95_9BACT</name>
<evidence type="ECO:0000256" key="12">
    <source>
        <dbReference type="SAM" id="SignalP"/>
    </source>
</evidence>
<dbReference type="GO" id="GO:0009279">
    <property type="term" value="C:cell outer membrane"/>
    <property type="evidence" value="ECO:0007669"/>
    <property type="project" value="UniProtKB-SubCell"/>
</dbReference>
<evidence type="ECO:0000256" key="9">
    <source>
        <dbReference type="ARBA" id="ARBA00023237"/>
    </source>
</evidence>
<keyword evidence="2 10" id="KW-0813">Transport</keyword>
<evidence type="ECO:0000259" key="13">
    <source>
        <dbReference type="Pfam" id="PF00593"/>
    </source>
</evidence>
<feature type="domain" description="TonB-dependent receptor-like beta-barrel" evidence="13">
    <location>
        <begin position="313"/>
        <end position="923"/>
    </location>
</feature>
<dbReference type="PANTHER" id="PTHR30069:SF29">
    <property type="entry name" value="HEMOGLOBIN AND HEMOGLOBIN-HAPTOGLOBIN-BINDING PROTEIN 1-RELATED"/>
    <property type="match status" value="1"/>
</dbReference>
<keyword evidence="8" id="KW-0675">Receptor</keyword>
<evidence type="ECO:0000256" key="8">
    <source>
        <dbReference type="ARBA" id="ARBA00023170"/>
    </source>
</evidence>
<dbReference type="InterPro" id="IPR012910">
    <property type="entry name" value="Plug_dom"/>
</dbReference>
<feature type="signal peptide" evidence="12">
    <location>
        <begin position="1"/>
        <end position="34"/>
    </location>
</feature>
<dbReference type="Proteomes" id="UP000185812">
    <property type="component" value="Unassembled WGS sequence"/>
</dbReference>
<keyword evidence="3 10" id="KW-1134">Transmembrane beta strand</keyword>
<dbReference type="AlphaFoldDB" id="A0A1M6WT95"/>
<dbReference type="InterPro" id="IPR008969">
    <property type="entry name" value="CarboxyPept-like_regulatory"/>
</dbReference>
<dbReference type="Gene3D" id="2.170.130.10">
    <property type="entry name" value="TonB-dependent receptor, plug domain"/>
    <property type="match status" value="1"/>
</dbReference>
<dbReference type="PROSITE" id="PS52016">
    <property type="entry name" value="TONB_DEPENDENT_REC_3"/>
    <property type="match status" value="1"/>
</dbReference>
<comment type="subcellular location">
    <subcellularLocation>
        <location evidence="1 10">Cell outer membrane</location>
        <topology evidence="1 10">Multi-pass membrane protein</topology>
    </subcellularLocation>
</comment>
<evidence type="ECO:0000259" key="14">
    <source>
        <dbReference type="Pfam" id="PF07715"/>
    </source>
</evidence>
<evidence type="ECO:0000256" key="4">
    <source>
        <dbReference type="ARBA" id="ARBA00022692"/>
    </source>
</evidence>
<evidence type="ECO:0000256" key="2">
    <source>
        <dbReference type="ARBA" id="ARBA00022448"/>
    </source>
</evidence>
<evidence type="ECO:0000256" key="11">
    <source>
        <dbReference type="RuleBase" id="RU003357"/>
    </source>
</evidence>
<dbReference type="OrthoDB" id="9768177at2"/>
<dbReference type="InterPro" id="IPR023996">
    <property type="entry name" value="TonB-dep_OMP_SusC/RagA"/>
</dbReference>
<comment type="similarity">
    <text evidence="10 11">Belongs to the TonB-dependent receptor family.</text>
</comment>
<evidence type="ECO:0000313" key="15">
    <source>
        <dbReference type="EMBL" id="SHK96953.1"/>
    </source>
</evidence>